<protein>
    <recommendedName>
        <fullName evidence="2">UPF0102 protein N4264_23965</fullName>
    </recommendedName>
</protein>
<dbReference type="InterPro" id="IPR011856">
    <property type="entry name" value="tRNA_endonuc-like_dom_sf"/>
</dbReference>
<proteinExistence type="inferred from homology"/>
<evidence type="ECO:0000313" key="3">
    <source>
        <dbReference type="EMBL" id="UXI67752.1"/>
    </source>
</evidence>
<dbReference type="Gene3D" id="3.40.1350.10">
    <property type="match status" value="1"/>
</dbReference>
<dbReference type="PANTHER" id="PTHR34039:SF1">
    <property type="entry name" value="UPF0102 PROTEIN YRAN"/>
    <property type="match status" value="1"/>
</dbReference>
<evidence type="ECO:0000313" key="4">
    <source>
        <dbReference type="Proteomes" id="UP001064632"/>
    </source>
</evidence>
<dbReference type="Proteomes" id="UP001064632">
    <property type="component" value="Chromosome"/>
</dbReference>
<reference evidence="3" key="1">
    <citation type="submission" date="2022-09" db="EMBL/GenBank/DDBJ databases">
        <title>Tahibacter sp. nov., isolated from a fresh water.</title>
        <authorList>
            <person name="Baek J.H."/>
            <person name="Lee J.K."/>
            <person name="Kim J.M."/>
            <person name="Jeon C.O."/>
        </authorList>
    </citation>
    <scope>NUCLEOTIDE SEQUENCE</scope>
    <source>
        <strain evidence="3">W38</strain>
    </source>
</reference>
<dbReference type="EMBL" id="CP104694">
    <property type="protein sequence ID" value="UXI67752.1"/>
    <property type="molecule type" value="Genomic_DNA"/>
</dbReference>
<comment type="similarity">
    <text evidence="1 2">Belongs to the UPF0102 family.</text>
</comment>
<dbReference type="Pfam" id="PF02021">
    <property type="entry name" value="UPF0102"/>
    <property type="match status" value="1"/>
</dbReference>
<dbReference type="InterPro" id="IPR003509">
    <property type="entry name" value="UPF0102_YraN-like"/>
</dbReference>
<accession>A0ABY6BIS4</accession>
<dbReference type="NCBIfam" id="TIGR00252">
    <property type="entry name" value="YraN family protein"/>
    <property type="match status" value="1"/>
</dbReference>
<dbReference type="RefSeq" id="WP_261694722.1">
    <property type="nucleotide sequence ID" value="NZ_CP104694.1"/>
</dbReference>
<keyword evidence="4" id="KW-1185">Reference proteome</keyword>
<gene>
    <name evidence="3" type="ORF">N4264_23965</name>
</gene>
<dbReference type="SUPFAM" id="SSF52980">
    <property type="entry name" value="Restriction endonuclease-like"/>
    <property type="match status" value="1"/>
</dbReference>
<dbReference type="InterPro" id="IPR011335">
    <property type="entry name" value="Restrct_endonuc-II-like"/>
</dbReference>
<dbReference type="PANTHER" id="PTHR34039">
    <property type="entry name" value="UPF0102 PROTEIN YRAN"/>
    <property type="match status" value="1"/>
</dbReference>
<evidence type="ECO:0000256" key="2">
    <source>
        <dbReference type="HAMAP-Rule" id="MF_00048"/>
    </source>
</evidence>
<dbReference type="HAMAP" id="MF_00048">
    <property type="entry name" value="UPF0102"/>
    <property type="match status" value="1"/>
</dbReference>
<evidence type="ECO:0000256" key="1">
    <source>
        <dbReference type="ARBA" id="ARBA00006738"/>
    </source>
</evidence>
<organism evidence="3 4">
    <name type="scientific">Tahibacter amnicola</name>
    <dbReference type="NCBI Taxonomy" id="2976241"/>
    <lineage>
        <taxon>Bacteria</taxon>
        <taxon>Pseudomonadati</taxon>
        <taxon>Pseudomonadota</taxon>
        <taxon>Gammaproteobacteria</taxon>
        <taxon>Lysobacterales</taxon>
        <taxon>Rhodanobacteraceae</taxon>
        <taxon>Tahibacter</taxon>
    </lineage>
</organism>
<sequence length="118" mass="13194">MTTRDKGAAFETAALTTLEKAGLTLIARNWQCRYGEIDLVMREADTVVFVEVRYRVRTGDGLSSIGPQKQAKLVRAAQMFLAERPALARQPCRFDTVAFSRTDDNAGCDWQRAAFDAF</sequence>
<name>A0ABY6BIS4_9GAMM</name>
<dbReference type="NCBIfam" id="NF009150">
    <property type="entry name" value="PRK12497.1-3"/>
    <property type="match status" value="1"/>
</dbReference>